<dbReference type="Proteomes" id="UP000199529">
    <property type="component" value="Unassembled WGS sequence"/>
</dbReference>
<organism evidence="8 9">
    <name type="scientific">Saccharopolyspora shandongensis</name>
    <dbReference type="NCBI Taxonomy" id="418495"/>
    <lineage>
        <taxon>Bacteria</taxon>
        <taxon>Bacillati</taxon>
        <taxon>Actinomycetota</taxon>
        <taxon>Actinomycetes</taxon>
        <taxon>Pseudonocardiales</taxon>
        <taxon>Pseudonocardiaceae</taxon>
        <taxon>Saccharopolyspora</taxon>
    </lineage>
</organism>
<dbReference type="EMBL" id="FNOK01000062">
    <property type="protein sequence ID" value="SDZ34781.1"/>
    <property type="molecule type" value="Genomic_DNA"/>
</dbReference>
<sequence length="531" mass="54349">MQARRGTGGGTVLGTLAVGQFLMTLDTSVMNVSIATVAEDVGTTVSGIQAAITLYALVMAMFMITGGKIGTLIGRRRAFTVGCVIYGCGSLTTALAPGLGVLILGWSLLEGLGAALIMPAIVALVAANFQQAQRPRAYGLVASAGAIAVAVGPLVGGLVTTYFSWRWVFAGEVVVVVVIVLLARRVADAPPHRRPDFDLVGTALSAAGLGLVVYAVLRSSSWGWVAPKPDAPALLGVSATIWLILAGGLVLQVFLAWERRRVAHGLEPLVAPAMLRNRQLCGGLTIFFFQFLLQAGLFFIVPLFLSISLGLTALQTGARLLPLSITLLLAAVGIPKVWPDASPRRVVQWGLAALFGGLVALLAALELGAGPEVTTVPMLLAGLGIGSLASQLGSVTVSAVPDERTGEVGGLQNTATNLGVSVGTALAGSVLIAALTTSFLQGISQNPSVPPPVTSQAEVELVSGAPFLSDAALERALAATGLPSGTASAIVQENAVARLQALRAADAVLALIAGVALFFTRLIPTEQPGRS</sequence>
<keyword evidence="4 6" id="KW-1133">Transmembrane helix</keyword>
<feature type="transmembrane region" description="Helical" evidence="6">
    <location>
        <begin position="78"/>
        <end position="106"/>
    </location>
</feature>
<feature type="transmembrane region" description="Helical" evidence="6">
    <location>
        <begin position="284"/>
        <end position="305"/>
    </location>
</feature>
<reference evidence="9" key="1">
    <citation type="submission" date="2016-10" db="EMBL/GenBank/DDBJ databases">
        <authorList>
            <person name="Varghese N."/>
            <person name="Submissions S."/>
        </authorList>
    </citation>
    <scope>NUCLEOTIDE SEQUENCE [LARGE SCALE GENOMIC DNA]</scope>
    <source>
        <strain evidence="9">CGMCC 4.3530</strain>
    </source>
</reference>
<dbReference type="PROSITE" id="PS50850">
    <property type="entry name" value="MFS"/>
    <property type="match status" value="1"/>
</dbReference>
<dbReference type="AlphaFoldDB" id="A0A1H3SB73"/>
<keyword evidence="9" id="KW-1185">Reference proteome</keyword>
<dbReference type="Pfam" id="PF07690">
    <property type="entry name" value="MFS_1"/>
    <property type="match status" value="1"/>
</dbReference>
<evidence type="ECO:0000256" key="6">
    <source>
        <dbReference type="SAM" id="Phobius"/>
    </source>
</evidence>
<feature type="transmembrane region" description="Helical" evidence="6">
    <location>
        <begin position="46"/>
        <end position="66"/>
    </location>
</feature>
<feature type="transmembrane region" description="Helical" evidence="6">
    <location>
        <begin position="112"/>
        <end position="130"/>
    </location>
</feature>
<comment type="subcellular location">
    <subcellularLocation>
        <location evidence="1">Cell membrane</location>
        <topology evidence="1">Multi-pass membrane protein</topology>
    </subcellularLocation>
</comment>
<dbReference type="CDD" id="cd17321">
    <property type="entry name" value="MFS_MMR_MDR_like"/>
    <property type="match status" value="1"/>
</dbReference>
<evidence type="ECO:0000313" key="8">
    <source>
        <dbReference type="EMBL" id="SDZ34781.1"/>
    </source>
</evidence>
<evidence type="ECO:0000256" key="5">
    <source>
        <dbReference type="ARBA" id="ARBA00023136"/>
    </source>
</evidence>
<dbReference type="InterPro" id="IPR011701">
    <property type="entry name" value="MFS"/>
</dbReference>
<feature type="transmembrane region" description="Helical" evidence="6">
    <location>
        <begin position="317"/>
        <end position="334"/>
    </location>
</feature>
<feature type="transmembrane region" description="Helical" evidence="6">
    <location>
        <begin position="418"/>
        <end position="440"/>
    </location>
</feature>
<dbReference type="InterPro" id="IPR036259">
    <property type="entry name" value="MFS_trans_sf"/>
</dbReference>
<evidence type="ECO:0000256" key="4">
    <source>
        <dbReference type="ARBA" id="ARBA00022989"/>
    </source>
</evidence>
<keyword evidence="2" id="KW-0813">Transport</keyword>
<feature type="transmembrane region" description="Helical" evidence="6">
    <location>
        <begin position="346"/>
        <end position="365"/>
    </location>
</feature>
<evidence type="ECO:0000256" key="3">
    <source>
        <dbReference type="ARBA" id="ARBA00022692"/>
    </source>
</evidence>
<dbReference type="InterPro" id="IPR020846">
    <property type="entry name" value="MFS_dom"/>
</dbReference>
<dbReference type="SUPFAM" id="SSF103473">
    <property type="entry name" value="MFS general substrate transporter"/>
    <property type="match status" value="1"/>
</dbReference>
<evidence type="ECO:0000256" key="1">
    <source>
        <dbReference type="ARBA" id="ARBA00004651"/>
    </source>
</evidence>
<dbReference type="PANTHER" id="PTHR42718">
    <property type="entry name" value="MAJOR FACILITATOR SUPERFAMILY MULTIDRUG TRANSPORTER MFSC"/>
    <property type="match status" value="1"/>
</dbReference>
<evidence type="ECO:0000259" key="7">
    <source>
        <dbReference type="PROSITE" id="PS50850"/>
    </source>
</evidence>
<keyword evidence="5 6" id="KW-0472">Membrane</keyword>
<feature type="domain" description="Major facilitator superfamily (MFS) profile" evidence="7">
    <location>
        <begin position="12"/>
        <end position="528"/>
    </location>
</feature>
<feature type="transmembrane region" description="Helical" evidence="6">
    <location>
        <begin position="199"/>
        <end position="217"/>
    </location>
</feature>
<dbReference type="RefSeq" id="WP_093276335.1">
    <property type="nucleotide sequence ID" value="NZ_FNOK01000062.1"/>
</dbReference>
<dbReference type="Gene3D" id="1.20.1250.20">
    <property type="entry name" value="MFS general substrate transporter like domains"/>
    <property type="match status" value="1"/>
</dbReference>
<keyword evidence="3 6" id="KW-0812">Transmembrane</keyword>
<feature type="transmembrane region" description="Helical" evidence="6">
    <location>
        <begin position="237"/>
        <end position="257"/>
    </location>
</feature>
<dbReference type="PRINTS" id="PR01036">
    <property type="entry name" value="TCRTETB"/>
</dbReference>
<feature type="transmembrane region" description="Helical" evidence="6">
    <location>
        <begin position="377"/>
        <end position="397"/>
    </location>
</feature>
<feature type="transmembrane region" description="Helical" evidence="6">
    <location>
        <begin position="165"/>
        <end position="187"/>
    </location>
</feature>
<evidence type="ECO:0000313" key="9">
    <source>
        <dbReference type="Proteomes" id="UP000199529"/>
    </source>
</evidence>
<dbReference type="OrthoDB" id="3282774at2"/>
<dbReference type="GO" id="GO:0005886">
    <property type="term" value="C:plasma membrane"/>
    <property type="evidence" value="ECO:0007669"/>
    <property type="project" value="UniProtKB-SubCell"/>
</dbReference>
<feature type="transmembrane region" description="Helical" evidence="6">
    <location>
        <begin position="137"/>
        <end position="159"/>
    </location>
</feature>
<dbReference type="GO" id="GO:0022857">
    <property type="term" value="F:transmembrane transporter activity"/>
    <property type="evidence" value="ECO:0007669"/>
    <property type="project" value="InterPro"/>
</dbReference>
<protein>
    <submittedName>
        <fullName evidence="8">Major Facilitator Superfamily protein</fullName>
    </submittedName>
</protein>
<feature type="transmembrane region" description="Helical" evidence="6">
    <location>
        <begin position="504"/>
        <end position="523"/>
    </location>
</feature>
<feature type="transmembrane region" description="Helical" evidence="6">
    <location>
        <begin position="12"/>
        <end position="34"/>
    </location>
</feature>
<accession>A0A1H3SB73</accession>
<gene>
    <name evidence="8" type="ORF">SAMN05216215_10625</name>
</gene>
<dbReference type="Gene3D" id="1.20.1720.10">
    <property type="entry name" value="Multidrug resistance protein D"/>
    <property type="match status" value="1"/>
</dbReference>
<evidence type="ECO:0000256" key="2">
    <source>
        <dbReference type="ARBA" id="ARBA00022448"/>
    </source>
</evidence>
<name>A0A1H3SB73_9PSEU</name>
<dbReference type="STRING" id="418495.SAMN05216215_10625"/>
<proteinExistence type="predicted"/>
<dbReference type="PANTHER" id="PTHR42718:SF9">
    <property type="entry name" value="MAJOR FACILITATOR SUPERFAMILY MULTIDRUG TRANSPORTER MFSC"/>
    <property type="match status" value="1"/>
</dbReference>